<dbReference type="Proteomes" id="UP000008720">
    <property type="component" value="Chromosome"/>
</dbReference>
<dbReference type="AlphaFoldDB" id="E4TLX5"/>
<dbReference type="RefSeq" id="WP_013452417.1">
    <property type="nucleotide sequence ID" value="NC_014759.1"/>
</dbReference>
<dbReference type="STRING" id="643867.Ftrac_0257"/>
<protein>
    <submittedName>
        <fullName evidence="1">Uncharacterized protein</fullName>
    </submittedName>
</protein>
<keyword evidence="2" id="KW-1185">Reference proteome</keyword>
<evidence type="ECO:0000313" key="2">
    <source>
        <dbReference type="Proteomes" id="UP000008720"/>
    </source>
</evidence>
<sequence>MKLKIYKSIENVGDYDVVDKNCYFIKNNHIFQDPDRKIVTISNYWGINFELELIHVFTNRSQNSFYDYDGNLILRKDNANIYHIINKSEFIWYDRVLKSTLFNNHNLIAGKLKKYFVDGKLIYYFNNNLVKALSFTEPNKNQLWQYDLLSLGTFNQSNKEVNQYEVKHFIGIYKNQLITQLSNATFLFLNVNSGEQVQIVHLNKDYPLPQGIFYNDNHSAHIFDNKLVWLSNQRLLQINFETYEVKIIKDYFKEDREHQIRFMSNSLYNGHIYFVADKGWQYVTPTHVGVMEVATGQIIWSQQLEDTGGLSEAPQATDDRLYIRTNKGVLHIFEKESE</sequence>
<evidence type="ECO:0000313" key="1">
    <source>
        <dbReference type="EMBL" id="ADR20266.1"/>
    </source>
</evidence>
<dbReference type="EMBL" id="CP002349">
    <property type="protein sequence ID" value="ADR20266.1"/>
    <property type="molecule type" value="Genomic_DNA"/>
</dbReference>
<dbReference type="OrthoDB" id="1147032at2"/>
<dbReference type="InterPro" id="IPR011047">
    <property type="entry name" value="Quinoprotein_ADH-like_sf"/>
</dbReference>
<dbReference type="eggNOG" id="ENOG502ZI9U">
    <property type="taxonomic scope" value="Bacteria"/>
</dbReference>
<proteinExistence type="predicted"/>
<dbReference type="HOGENOM" id="CLU_820858_0_0_10"/>
<dbReference type="KEGG" id="mtt:Ftrac_0257"/>
<dbReference type="SUPFAM" id="SSF50998">
    <property type="entry name" value="Quinoprotein alcohol dehydrogenase-like"/>
    <property type="match status" value="1"/>
</dbReference>
<dbReference type="Gene3D" id="2.130.10.10">
    <property type="entry name" value="YVTN repeat-like/Quinoprotein amine dehydrogenase"/>
    <property type="match status" value="1"/>
</dbReference>
<accession>E4TLX5</accession>
<name>E4TLX5_MARTH</name>
<organism evidence="1 2">
    <name type="scientific">Marivirga tractuosa (strain ATCC 23168 / DSM 4126 / NBRC 15989 / NCIMB 1408 / VKM B-1430 / H-43)</name>
    <name type="common">Microscilla tractuosa</name>
    <name type="synonym">Flexibacter tractuosus</name>
    <dbReference type="NCBI Taxonomy" id="643867"/>
    <lineage>
        <taxon>Bacteria</taxon>
        <taxon>Pseudomonadati</taxon>
        <taxon>Bacteroidota</taxon>
        <taxon>Cytophagia</taxon>
        <taxon>Cytophagales</taxon>
        <taxon>Marivirgaceae</taxon>
        <taxon>Marivirga</taxon>
    </lineage>
</organism>
<gene>
    <name evidence="1" type="ordered locus">Ftrac_0257</name>
</gene>
<reference evidence="1 2" key="1">
    <citation type="journal article" date="2011" name="Stand. Genomic Sci.">
        <title>Complete genome sequence of Marivirga tractuosa type strain (H-43).</title>
        <authorList>
            <person name="Pagani I."/>
            <person name="Chertkov O."/>
            <person name="Lapidus A."/>
            <person name="Lucas S."/>
            <person name="Del Rio T.G."/>
            <person name="Tice H."/>
            <person name="Copeland A."/>
            <person name="Cheng J.F."/>
            <person name="Nolan M."/>
            <person name="Saunders E."/>
            <person name="Pitluck S."/>
            <person name="Held B."/>
            <person name="Goodwin L."/>
            <person name="Liolios K."/>
            <person name="Ovchinikova G."/>
            <person name="Ivanova N."/>
            <person name="Mavromatis K."/>
            <person name="Pati A."/>
            <person name="Chen A."/>
            <person name="Palaniappan K."/>
            <person name="Land M."/>
            <person name="Hauser L."/>
            <person name="Jeffries C.D."/>
            <person name="Detter J.C."/>
            <person name="Han C."/>
            <person name="Tapia R."/>
            <person name="Ngatchou-Djao O.D."/>
            <person name="Rohde M."/>
            <person name="Goker M."/>
            <person name="Spring S."/>
            <person name="Sikorski J."/>
            <person name="Woyke T."/>
            <person name="Bristow J."/>
            <person name="Eisen J.A."/>
            <person name="Markowitz V."/>
            <person name="Hugenholtz P."/>
            <person name="Klenk H.P."/>
            <person name="Kyrpides N.C."/>
        </authorList>
    </citation>
    <scope>NUCLEOTIDE SEQUENCE [LARGE SCALE GENOMIC DNA]</scope>
    <source>
        <strain evidence="2">ATCC 23168 / DSM 4126 / NBRC 15989 / NCIMB 1408 / VKM B-1430 / H-43</strain>
    </source>
</reference>
<dbReference type="InterPro" id="IPR015943">
    <property type="entry name" value="WD40/YVTN_repeat-like_dom_sf"/>
</dbReference>